<evidence type="ECO:0000313" key="3">
    <source>
        <dbReference type="Proteomes" id="UP000289718"/>
    </source>
</evidence>
<comment type="caution">
    <text evidence="2">The sequence shown here is derived from an EMBL/GenBank/DDBJ whole genome shotgun (WGS) entry which is preliminary data.</text>
</comment>
<accession>A0A4Q1B7Q6</accession>
<reference evidence="2 3" key="1">
    <citation type="submission" date="2017-09" db="EMBL/GenBank/DDBJ databases">
        <title>Genomics of the genus Arcobacter.</title>
        <authorList>
            <person name="Perez-Cataluna A."/>
            <person name="Figueras M.J."/>
            <person name="Salas-Masso N."/>
        </authorList>
    </citation>
    <scope>NUCLEOTIDE SEQUENCE [LARGE SCALE GENOMIC DNA]</scope>
    <source>
        <strain evidence="2 3">F156-34</strain>
    </source>
</reference>
<name>A0A4Q1B7Q6_9BACT</name>
<dbReference type="Proteomes" id="UP000289718">
    <property type="component" value="Unassembled WGS sequence"/>
</dbReference>
<dbReference type="OrthoDB" id="5521787at2"/>
<protein>
    <submittedName>
        <fullName evidence="2">Uncharacterized protein</fullName>
    </submittedName>
</protein>
<dbReference type="AlphaFoldDB" id="A0A4Q1B7Q6"/>
<proteinExistence type="predicted"/>
<feature type="signal peptide" evidence="1">
    <location>
        <begin position="1"/>
        <end position="22"/>
    </location>
</feature>
<feature type="chain" id="PRO_5020604130" evidence="1">
    <location>
        <begin position="23"/>
        <end position="663"/>
    </location>
</feature>
<dbReference type="NCBIfam" id="TIGR03501">
    <property type="entry name" value="GlyGly_CTERM"/>
    <property type="match status" value="1"/>
</dbReference>
<sequence length="663" mass="73774">MKTIHNILLAGALLSSAGTAFAAEETSYTKPTGTYVGTYRLLMNTADENASGFVSGLPLKTSSEGVEYITLGYSVNNGLWKWDFDNMKVTWGGSQLYALEGIRVRFQPYNQNVKEEKDGAHMDENSNWVEAKETYPHISSEDEITMDIIDNNDGTYLVDFGKKIHLSLQSYPFGNTTGKFKVSFQNEKLKIESLDYETDGGELDGIPGGRIANVFPLVVQPSYYSVEMKKDTGEDSNNDGITDIEAEFLGLDKNVLDTDGDGINDIDEMITIYTPEDTDEDGIPNYLEGGEEAQKGYLLGKFTNEIGPSFSIENQGKYRLNGQSLFFEDYNPELKNRSTHVVIKTSGDIPPKTNENGVEIYYKTLNLNFHDDLAFVKDKTQKLIMSFEDKIPENFQAYLGIQKYSSDNEIDPETGKTISYYDYTKITWEKISENQISFDAFDEEGLRGSVIFAMGEKRKVYFIDSAVEGIKYTYTQSTPSELEFVNLNPGYEGEIGEDGSFYYGSGEVKFSVGNVKIGTISKVNEDGKIFIQDIVGVQRDNLENETVLKIAQFLQSLDSDTTTENIEIDDISVAALEAEGIRDIQSSDFNVEEVLTAANIEIKPMEEVKEHLKNSLIANGIIEDETNSGNDNTDNSGSSGGSGGSFSWLLLSLLALTLFKRKK</sequence>
<dbReference type="InterPro" id="IPR020008">
    <property type="entry name" value="GlyGly_CTERM"/>
</dbReference>
<evidence type="ECO:0000256" key="1">
    <source>
        <dbReference type="SAM" id="SignalP"/>
    </source>
</evidence>
<dbReference type="RefSeq" id="WP_129060766.1">
    <property type="nucleotide sequence ID" value="NZ_NXIE01000001.1"/>
</dbReference>
<dbReference type="EMBL" id="NXIE01000001">
    <property type="protein sequence ID" value="RXK14629.1"/>
    <property type="molecule type" value="Genomic_DNA"/>
</dbReference>
<organism evidence="2 3">
    <name type="scientific">Halarcobacter mediterraneus</name>
    <dbReference type="NCBI Taxonomy" id="2023153"/>
    <lineage>
        <taxon>Bacteria</taxon>
        <taxon>Pseudomonadati</taxon>
        <taxon>Campylobacterota</taxon>
        <taxon>Epsilonproteobacteria</taxon>
        <taxon>Campylobacterales</taxon>
        <taxon>Arcobacteraceae</taxon>
        <taxon>Halarcobacter</taxon>
    </lineage>
</organism>
<evidence type="ECO:0000313" key="2">
    <source>
        <dbReference type="EMBL" id="RXK14629.1"/>
    </source>
</evidence>
<gene>
    <name evidence="2" type="ORF">CP965_04075</name>
</gene>
<keyword evidence="3" id="KW-1185">Reference proteome</keyword>
<keyword evidence="1" id="KW-0732">Signal</keyword>